<evidence type="ECO:0000313" key="1">
    <source>
        <dbReference type="EMBL" id="SDL79970.1"/>
    </source>
</evidence>
<accession>A0A1G9N0A1</accession>
<dbReference type="Proteomes" id="UP000183200">
    <property type="component" value="Unassembled WGS sequence"/>
</dbReference>
<keyword evidence="2" id="KW-1185">Reference proteome</keyword>
<organism evidence="1 2">
    <name type="scientific">Pedobacter steynii</name>
    <dbReference type="NCBI Taxonomy" id="430522"/>
    <lineage>
        <taxon>Bacteria</taxon>
        <taxon>Pseudomonadati</taxon>
        <taxon>Bacteroidota</taxon>
        <taxon>Sphingobacteriia</taxon>
        <taxon>Sphingobacteriales</taxon>
        <taxon>Sphingobacteriaceae</taxon>
        <taxon>Pedobacter</taxon>
    </lineage>
</organism>
<dbReference type="EMBL" id="FNGY01000002">
    <property type="protein sequence ID" value="SDL79970.1"/>
    <property type="molecule type" value="Genomic_DNA"/>
</dbReference>
<name>A0A1G9N0A1_9SPHI</name>
<evidence type="ECO:0000313" key="2">
    <source>
        <dbReference type="Proteomes" id="UP000183200"/>
    </source>
</evidence>
<protein>
    <submittedName>
        <fullName evidence="1">Uncharacterized protein</fullName>
    </submittedName>
</protein>
<reference evidence="2" key="1">
    <citation type="submission" date="2016-10" db="EMBL/GenBank/DDBJ databases">
        <authorList>
            <person name="Varghese N."/>
            <person name="Submissions S."/>
        </authorList>
    </citation>
    <scope>NUCLEOTIDE SEQUENCE [LARGE SCALE GENOMIC DNA]</scope>
    <source>
        <strain evidence="2">DSM 19110</strain>
    </source>
</reference>
<proteinExistence type="predicted"/>
<sequence>MGPALTALELWANEYAADEVKSFRKIRKRNTMDNLFVGGRPDRLNHFSFFI</sequence>
<dbReference type="AlphaFoldDB" id="A0A1G9N0A1"/>
<gene>
    <name evidence="1" type="ORF">SAMN05421820_102178</name>
</gene>